<dbReference type="EMBL" id="JAAGWY010000001">
    <property type="protein sequence ID" value="NEN05435.1"/>
    <property type="molecule type" value="Genomic_DNA"/>
</dbReference>
<sequence>MTPASEFSHWHDTRLRLLIMAIVGIVVGVVVTLTAGAQYGITAGWAAACALYIGWAWVSVGRLDAHQAERYATREDPNRGIAEVLLLIASVGSIVAVVILIGGAKNEPGAGKLIIPIVALLSVALSWFLIHTLFTLRYASLYYTGTNGGIDFNEDEPPNYLDFAYVAFTLGMTYQVSDTDLKTRPIRATALRQGLLSYLFGAVILASAVNLVAGLAK</sequence>
<keyword evidence="1" id="KW-1133">Transmembrane helix</keyword>
<feature type="transmembrane region" description="Helical" evidence="1">
    <location>
        <begin position="113"/>
        <end position="134"/>
    </location>
</feature>
<proteinExistence type="predicted"/>
<dbReference type="AlphaFoldDB" id="A0A6L9XW03"/>
<feature type="transmembrane region" description="Helical" evidence="1">
    <location>
        <begin position="195"/>
        <end position="216"/>
    </location>
</feature>
<protein>
    <submittedName>
        <fullName evidence="2">DUF1345 domain-containing protein</fullName>
    </submittedName>
</protein>
<evidence type="ECO:0000313" key="3">
    <source>
        <dbReference type="Proteomes" id="UP000474967"/>
    </source>
</evidence>
<feature type="transmembrane region" description="Helical" evidence="1">
    <location>
        <begin position="43"/>
        <end position="60"/>
    </location>
</feature>
<gene>
    <name evidence="2" type="ORF">G3T36_06085</name>
</gene>
<keyword evidence="1" id="KW-0812">Transmembrane</keyword>
<reference evidence="2 3" key="1">
    <citation type="journal article" date="2014" name="J. Microbiol.">
        <title>Diaminobutyricibacter tongyongensis gen. nov., sp. nov. and Homoserinibacter gongjuensis gen. nov., sp. nov. belong to the family Microbacteriaceae.</title>
        <authorList>
            <person name="Kim S.J."/>
            <person name="Ahn J.H."/>
            <person name="Weon H.Y."/>
            <person name="Hamada M."/>
            <person name="Suzuki K."/>
            <person name="Kwon S.W."/>
        </authorList>
    </citation>
    <scope>NUCLEOTIDE SEQUENCE [LARGE SCALE GENOMIC DNA]</scope>
    <source>
        <strain evidence="2 3">NBRC 108724</strain>
    </source>
</reference>
<accession>A0A6L9XW03</accession>
<keyword evidence="3" id="KW-1185">Reference proteome</keyword>
<dbReference type="Proteomes" id="UP000474967">
    <property type="component" value="Unassembled WGS sequence"/>
</dbReference>
<organism evidence="2 3">
    <name type="scientific">Leifsonia tongyongensis</name>
    <dbReference type="NCBI Taxonomy" id="1268043"/>
    <lineage>
        <taxon>Bacteria</taxon>
        <taxon>Bacillati</taxon>
        <taxon>Actinomycetota</taxon>
        <taxon>Actinomycetes</taxon>
        <taxon>Micrococcales</taxon>
        <taxon>Microbacteriaceae</taxon>
        <taxon>Leifsonia</taxon>
    </lineage>
</organism>
<feature type="transmembrane region" description="Helical" evidence="1">
    <location>
        <begin position="81"/>
        <end position="101"/>
    </location>
</feature>
<name>A0A6L9XW03_9MICO</name>
<keyword evidence="1" id="KW-0472">Membrane</keyword>
<evidence type="ECO:0000256" key="1">
    <source>
        <dbReference type="SAM" id="Phobius"/>
    </source>
</evidence>
<dbReference type="RefSeq" id="WP_163288650.1">
    <property type="nucleotide sequence ID" value="NZ_JAAGWY010000001.1"/>
</dbReference>
<feature type="transmembrane region" description="Helical" evidence="1">
    <location>
        <begin position="17"/>
        <end position="37"/>
    </location>
</feature>
<dbReference type="InterPro" id="IPR009781">
    <property type="entry name" value="DUF1345"/>
</dbReference>
<comment type="caution">
    <text evidence="2">The sequence shown here is derived from an EMBL/GenBank/DDBJ whole genome shotgun (WGS) entry which is preliminary data.</text>
</comment>
<dbReference type="Pfam" id="PF07077">
    <property type="entry name" value="DUF1345"/>
    <property type="match status" value="1"/>
</dbReference>
<evidence type="ECO:0000313" key="2">
    <source>
        <dbReference type="EMBL" id="NEN05435.1"/>
    </source>
</evidence>